<dbReference type="AlphaFoldDB" id="A0AAW3AVY0"/>
<reference evidence="2 3" key="1">
    <citation type="submission" date="2024-02" db="EMBL/GenBank/DDBJ databases">
        <title>FIRST GENOME SEQUENCES OF Leishmania (Viannia) shawi, Leishmania (Viannia) lindenbergi AND Leishmania (Viannia) utingensis.</title>
        <authorList>
            <person name="Resadore F."/>
            <person name="Custodio M.G.F."/>
            <person name="Boite M.C."/>
            <person name="Cupolillo E."/>
            <person name="Ferreira G.E.M."/>
        </authorList>
    </citation>
    <scope>NUCLEOTIDE SEQUENCE [LARGE SCALE GENOMIC DNA]</scope>
    <source>
        <strain evidence="2 3">MHOM/BR/1966/M15733</strain>
    </source>
</reference>
<organism evidence="2 3">
    <name type="scientific">Leishmania lindenbergi</name>
    <dbReference type="NCBI Taxonomy" id="651832"/>
    <lineage>
        <taxon>Eukaryota</taxon>
        <taxon>Discoba</taxon>
        <taxon>Euglenozoa</taxon>
        <taxon>Kinetoplastea</taxon>
        <taxon>Metakinetoplastina</taxon>
        <taxon>Trypanosomatida</taxon>
        <taxon>Trypanosomatidae</taxon>
        <taxon>Leishmaniinae</taxon>
        <taxon>Leishmania</taxon>
    </lineage>
</organism>
<proteinExistence type="predicted"/>
<accession>A0AAW3AVY0</accession>
<comment type="caution">
    <text evidence="2">The sequence shown here is derived from an EMBL/GenBank/DDBJ whole genome shotgun (WGS) entry which is preliminary data.</text>
</comment>
<sequence length="171" mass="18508">MASRQRFGAIQRAGLHVCVGEQTSCIRLYHALLRKPANLPRVRRKRWIILPRWCEVCCHPDRSSSSAGLDPLIGCDAPIVTSPLARTNARDSGDQSSFSSIVIAATDAELNTCPNVTCSGGHCIIVITECHSELISPLTRGYEVTGAVLMAILVLLAARSIWLLWSGVTGL</sequence>
<evidence type="ECO:0000256" key="1">
    <source>
        <dbReference type="SAM" id="Phobius"/>
    </source>
</evidence>
<keyword evidence="1" id="KW-1133">Transmembrane helix</keyword>
<protein>
    <submittedName>
        <fullName evidence="2">Uncharacterized protein</fullName>
    </submittedName>
</protein>
<keyword evidence="1" id="KW-0812">Transmembrane</keyword>
<keyword evidence="3" id="KW-1185">Reference proteome</keyword>
<dbReference type="EMBL" id="JBAMZK010000007">
    <property type="protein sequence ID" value="KAL0512614.1"/>
    <property type="molecule type" value="Genomic_DNA"/>
</dbReference>
<gene>
    <name evidence="2" type="ORF">Q4I31_001143</name>
</gene>
<feature type="transmembrane region" description="Helical" evidence="1">
    <location>
        <begin position="144"/>
        <end position="165"/>
    </location>
</feature>
<evidence type="ECO:0000313" key="2">
    <source>
        <dbReference type="EMBL" id="KAL0512614.1"/>
    </source>
</evidence>
<evidence type="ECO:0000313" key="3">
    <source>
        <dbReference type="Proteomes" id="UP001500131"/>
    </source>
</evidence>
<keyword evidence="1" id="KW-0472">Membrane</keyword>
<name>A0AAW3AVY0_9TRYP</name>
<dbReference type="Proteomes" id="UP001500131">
    <property type="component" value="Unassembled WGS sequence"/>
</dbReference>